<dbReference type="PRINTS" id="PR00237">
    <property type="entry name" value="GPCRRHODOPSN"/>
</dbReference>
<dbReference type="Pfam" id="PF00001">
    <property type="entry name" value="7tm_1"/>
    <property type="match status" value="1"/>
</dbReference>
<dbReference type="Proteomes" id="UP000663838">
    <property type="component" value="Unassembled WGS sequence"/>
</dbReference>
<keyword evidence="7" id="KW-0807">Transducer</keyword>
<keyword evidence="5 8" id="KW-0472">Membrane</keyword>
<dbReference type="EMBL" id="CAJNYV010000198">
    <property type="protein sequence ID" value="CAF3350684.1"/>
    <property type="molecule type" value="Genomic_DNA"/>
</dbReference>
<reference evidence="10" key="1">
    <citation type="submission" date="2021-02" db="EMBL/GenBank/DDBJ databases">
        <authorList>
            <person name="Nowell W R."/>
        </authorList>
    </citation>
    <scope>NUCLEOTIDE SEQUENCE</scope>
</reference>
<dbReference type="SUPFAM" id="SSF81321">
    <property type="entry name" value="Family A G protein-coupled receptor-like"/>
    <property type="match status" value="1"/>
</dbReference>
<dbReference type="PANTHER" id="PTHR24243">
    <property type="entry name" value="G-PROTEIN COUPLED RECEPTOR"/>
    <property type="match status" value="1"/>
</dbReference>
<feature type="transmembrane region" description="Helical" evidence="8">
    <location>
        <begin position="135"/>
        <end position="157"/>
    </location>
</feature>
<evidence type="ECO:0000313" key="14">
    <source>
        <dbReference type="Proteomes" id="UP000663865"/>
    </source>
</evidence>
<evidence type="ECO:0000256" key="2">
    <source>
        <dbReference type="ARBA" id="ARBA00022692"/>
    </source>
</evidence>
<evidence type="ECO:0000313" key="11">
    <source>
        <dbReference type="EMBL" id="CAF3783427.1"/>
    </source>
</evidence>
<dbReference type="GO" id="GO:0004930">
    <property type="term" value="F:G protein-coupled receptor activity"/>
    <property type="evidence" value="ECO:0007669"/>
    <property type="project" value="UniProtKB-KW"/>
</dbReference>
<dbReference type="InterPro" id="IPR017452">
    <property type="entry name" value="GPCR_Rhodpsn_7TM"/>
</dbReference>
<gene>
    <name evidence="11" type="ORF">FME351_LOCUS32625</name>
    <name evidence="10" type="ORF">KIK155_LOCUS3571</name>
    <name evidence="13" type="ORF">TOA249_LOCUS29384</name>
    <name evidence="12" type="ORF">TSG867_LOCUS25375</name>
</gene>
<dbReference type="EMBL" id="CAJNYU010004668">
    <property type="protein sequence ID" value="CAF3783427.1"/>
    <property type="molecule type" value="Genomic_DNA"/>
</dbReference>
<keyword evidence="3 8" id="KW-1133">Transmembrane helix</keyword>
<dbReference type="Proteomes" id="UP000663862">
    <property type="component" value="Unassembled WGS sequence"/>
</dbReference>
<feature type="domain" description="G-protein coupled receptors family 1 profile" evidence="9">
    <location>
        <begin position="32"/>
        <end position="287"/>
    </location>
</feature>
<feature type="transmembrane region" description="Helical" evidence="8">
    <location>
        <begin position="52"/>
        <end position="73"/>
    </location>
</feature>
<sequence length="340" mass="38602">MSSSTVAQAIVSATQKYTISVYFVVLIGGIIGNLFNIVIFSGLKIFRRNQCAFYLIFGSIADFLLLIIVLPFRITQFAFGYDPTLLSLAWCKIRFGVVSMLSLLSFTAVCFTAIDQYLSTHYLPQVRQLSSFKMARRLVCIALITWSLHSIPFYIFFEIQPTLGCDVYNLGFSRYYSLVHFCVLSGILPITTSGCSAMLAYLNVRRIIRRQVPLVQRKLDRQLTTMILTRVAFLLFMTSPFVIFRIYQLNQPATSSTDRVKVAVEKLVLSITTSLFYTNSGGTFYVFLLVSNRFRQQVKRAVTKNIWKKISDFVRHGNTIQNQVAPASDGIDIDLEPQSH</sequence>
<organism evidence="10 14">
    <name type="scientific">Rotaria socialis</name>
    <dbReference type="NCBI Taxonomy" id="392032"/>
    <lineage>
        <taxon>Eukaryota</taxon>
        <taxon>Metazoa</taxon>
        <taxon>Spiralia</taxon>
        <taxon>Gnathifera</taxon>
        <taxon>Rotifera</taxon>
        <taxon>Eurotatoria</taxon>
        <taxon>Bdelloidea</taxon>
        <taxon>Philodinida</taxon>
        <taxon>Philodinidae</taxon>
        <taxon>Rotaria</taxon>
    </lineage>
</organism>
<feature type="transmembrane region" description="Helical" evidence="8">
    <location>
        <begin position="177"/>
        <end position="202"/>
    </location>
</feature>
<keyword evidence="4" id="KW-0297">G-protein coupled receptor</keyword>
<keyword evidence="2 8" id="KW-0812">Transmembrane</keyword>
<evidence type="ECO:0000256" key="4">
    <source>
        <dbReference type="ARBA" id="ARBA00023040"/>
    </source>
</evidence>
<feature type="transmembrane region" description="Helical" evidence="8">
    <location>
        <begin position="93"/>
        <end position="114"/>
    </location>
</feature>
<name>A0A817W481_9BILA</name>
<feature type="transmembrane region" description="Helical" evidence="8">
    <location>
        <begin position="267"/>
        <end position="290"/>
    </location>
</feature>
<evidence type="ECO:0000256" key="8">
    <source>
        <dbReference type="SAM" id="Phobius"/>
    </source>
</evidence>
<evidence type="ECO:0000313" key="13">
    <source>
        <dbReference type="EMBL" id="CAF4882748.1"/>
    </source>
</evidence>
<dbReference type="EMBL" id="CAJOBS010004510">
    <property type="protein sequence ID" value="CAF4882748.1"/>
    <property type="molecule type" value="Genomic_DNA"/>
</dbReference>
<feature type="transmembrane region" description="Helical" evidence="8">
    <location>
        <begin position="20"/>
        <end position="40"/>
    </location>
</feature>
<dbReference type="Gene3D" id="1.20.1070.10">
    <property type="entry name" value="Rhodopsin 7-helix transmembrane proteins"/>
    <property type="match status" value="1"/>
</dbReference>
<evidence type="ECO:0000313" key="12">
    <source>
        <dbReference type="EMBL" id="CAF4562028.1"/>
    </source>
</evidence>
<dbReference type="PROSITE" id="PS50262">
    <property type="entry name" value="G_PROTEIN_RECEP_F1_2"/>
    <property type="match status" value="1"/>
</dbReference>
<comment type="subcellular location">
    <subcellularLocation>
        <location evidence="1">Membrane</location>
        <topology evidence="1">Multi-pass membrane protein</topology>
    </subcellularLocation>
</comment>
<accession>A0A817W481</accession>
<evidence type="ECO:0000256" key="5">
    <source>
        <dbReference type="ARBA" id="ARBA00023136"/>
    </source>
</evidence>
<dbReference type="PANTHER" id="PTHR24243:SF208">
    <property type="entry name" value="PYROKININ-1 RECEPTOR"/>
    <property type="match status" value="1"/>
</dbReference>
<comment type="caution">
    <text evidence="10">The sequence shown here is derived from an EMBL/GenBank/DDBJ whole genome shotgun (WGS) entry which is preliminary data.</text>
</comment>
<dbReference type="Proteomes" id="UP000663865">
    <property type="component" value="Unassembled WGS sequence"/>
</dbReference>
<dbReference type="GO" id="GO:0016020">
    <property type="term" value="C:membrane"/>
    <property type="evidence" value="ECO:0007669"/>
    <property type="project" value="UniProtKB-SubCell"/>
</dbReference>
<feature type="transmembrane region" description="Helical" evidence="8">
    <location>
        <begin position="223"/>
        <end position="247"/>
    </location>
</feature>
<dbReference type="AlphaFoldDB" id="A0A817W481"/>
<protein>
    <recommendedName>
        <fullName evidence="9">G-protein coupled receptors family 1 profile domain-containing protein</fullName>
    </recommendedName>
</protein>
<dbReference type="Proteomes" id="UP000663869">
    <property type="component" value="Unassembled WGS sequence"/>
</dbReference>
<evidence type="ECO:0000256" key="1">
    <source>
        <dbReference type="ARBA" id="ARBA00004141"/>
    </source>
</evidence>
<dbReference type="InterPro" id="IPR000276">
    <property type="entry name" value="GPCR_Rhodpsn"/>
</dbReference>
<evidence type="ECO:0000256" key="6">
    <source>
        <dbReference type="ARBA" id="ARBA00023170"/>
    </source>
</evidence>
<dbReference type="EMBL" id="CAJOBQ010002469">
    <property type="protein sequence ID" value="CAF4562028.1"/>
    <property type="molecule type" value="Genomic_DNA"/>
</dbReference>
<evidence type="ECO:0000313" key="10">
    <source>
        <dbReference type="EMBL" id="CAF3350684.1"/>
    </source>
</evidence>
<keyword evidence="6" id="KW-0675">Receptor</keyword>
<proteinExistence type="predicted"/>
<evidence type="ECO:0000259" key="9">
    <source>
        <dbReference type="PROSITE" id="PS50262"/>
    </source>
</evidence>
<evidence type="ECO:0000256" key="3">
    <source>
        <dbReference type="ARBA" id="ARBA00022989"/>
    </source>
</evidence>
<evidence type="ECO:0000256" key="7">
    <source>
        <dbReference type="ARBA" id="ARBA00023224"/>
    </source>
</evidence>